<proteinExistence type="predicted"/>
<name>A0ABN3QFQ0_9ACTN</name>
<protein>
    <submittedName>
        <fullName evidence="1">Uncharacterized protein</fullName>
    </submittedName>
</protein>
<keyword evidence="2" id="KW-1185">Reference proteome</keyword>
<comment type="caution">
    <text evidence="1">The sequence shown here is derived from an EMBL/GenBank/DDBJ whole genome shotgun (WGS) entry which is preliminary data.</text>
</comment>
<dbReference type="EMBL" id="BAAATD010000012">
    <property type="protein sequence ID" value="GAA2625348.1"/>
    <property type="molecule type" value="Genomic_DNA"/>
</dbReference>
<evidence type="ECO:0000313" key="1">
    <source>
        <dbReference type="EMBL" id="GAA2625348.1"/>
    </source>
</evidence>
<evidence type="ECO:0000313" key="2">
    <source>
        <dbReference type="Proteomes" id="UP001501509"/>
    </source>
</evidence>
<sequence>MHVQLIVDEPDEDFQYLVDEVSELDIENLENVSAGQAPEGARAGELAEAGMLAVTLAGSPVLGALVDVARDWLRRRRSGTIRMKIGNDVLELDAVPRDMQQQALEAFLSRHTE</sequence>
<dbReference type="RefSeq" id="WP_344547010.1">
    <property type="nucleotide sequence ID" value="NZ_BAAATD010000012.1"/>
</dbReference>
<organism evidence="1 2">
    <name type="scientific">Actinomadura fulvescens</name>
    <dbReference type="NCBI Taxonomy" id="46160"/>
    <lineage>
        <taxon>Bacteria</taxon>
        <taxon>Bacillati</taxon>
        <taxon>Actinomycetota</taxon>
        <taxon>Actinomycetes</taxon>
        <taxon>Streptosporangiales</taxon>
        <taxon>Thermomonosporaceae</taxon>
        <taxon>Actinomadura</taxon>
    </lineage>
</organism>
<gene>
    <name evidence="1" type="ORF">GCM10010411_72500</name>
</gene>
<dbReference type="Proteomes" id="UP001501509">
    <property type="component" value="Unassembled WGS sequence"/>
</dbReference>
<accession>A0ABN3QFQ0</accession>
<reference evidence="1 2" key="1">
    <citation type="journal article" date="2019" name="Int. J. Syst. Evol. Microbiol.">
        <title>The Global Catalogue of Microorganisms (GCM) 10K type strain sequencing project: providing services to taxonomists for standard genome sequencing and annotation.</title>
        <authorList>
            <consortium name="The Broad Institute Genomics Platform"/>
            <consortium name="The Broad Institute Genome Sequencing Center for Infectious Disease"/>
            <person name="Wu L."/>
            <person name="Ma J."/>
        </authorList>
    </citation>
    <scope>NUCLEOTIDE SEQUENCE [LARGE SCALE GENOMIC DNA]</scope>
    <source>
        <strain evidence="1 2">JCM 6833</strain>
    </source>
</reference>